<evidence type="ECO:0000313" key="3">
    <source>
        <dbReference type="EMBL" id="KAK4494967.1"/>
    </source>
</evidence>
<feature type="compositionally biased region" description="Low complexity" evidence="2">
    <location>
        <begin position="20"/>
        <end position="30"/>
    </location>
</feature>
<protein>
    <submittedName>
        <fullName evidence="3">Uncharacterized protein</fullName>
    </submittedName>
</protein>
<dbReference type="Proteomes" id="UP001305779">
    <property type="component" value="Unassembled WGS sequence"/>
</dbReference>
<proteinExistence type="predicted"/>
<sequence length="227" mass="25573">MSAAVKSVAPSHASSKHSSRSSSKASSSHSGANRTVNDVIERIHAAETRSVRPRSHAGSLVLARPQDRPIDDINAEIAALEAEARARHLERKAESERELAMSIRAPEYDIVEERQVIRRPREEEIVLFERDRVERRKSPPRNVVRVEKDRKGRMSLRFVLKTSFALPRDTPAKQRSVAIDYARTGPRSVLPSTTALHLTMSIEDDRTIAMYGFNHISDEWRHAPSGN</sequence>
<feature type="compositionally biased region" description="Basic and acidic residues" evidence="2">
    <location>
        <begin position="39"/>
        <end position="50"/>
    </location>
</feature>
<organism evidence="3 4">
    <name type="scientific">Zasmidium cellare</name>
    <name type="common">Wine cellar mold</name>
    <name type="synonym">Racodium cellare</name>
    <dbReference type="NCBI Taxonomy" id="395010"/>
    <lineage>
        <taxon>Eukaryota</taxon>
        <taxon>Fungi</taxon>
        <taxon>Dikarya</taxon>
        <taxon>Ascomycota</taxon>
        <taxon>Pezizomycotina</taxon>
        <taxon>Dothideomycetes</taxon>
        <taxon>Dothideomycetidae</taxon>
        <taxon>Mycosphaerellales</taxon>
        <taxon>Mycosphaerellaceae</taxon>
        <taxon>Zasmidium</taxon>
    </lineage>
</organism>
<gene>
    <name evidence="3" type="ORF">PRZ48_014323</name>
</gene>
<accession>A0ABR0E0L1</accession>
<evidence type="ECO:0000256" key="2">
    <source>
        <dbReference type="SAM" id="MobiDB-lite"/>
    </source>
</evidence>
<dbReference type="EMBL" id="JAXOVC010000013">
    <property type="protein sequence ID" value="KAK4494967.1"/>
    <property type="molecule type" value="Genomic_DNA"/>
</dbReference>
<feature type="coiled-coil region" evidence="1">
    <location>
        <begin position="70"/>
        <end position="99"/>
    </location>
</feature>
<evidence type="ECO:0000256" key="1">
    <source>
        <dbReference type="SAM" id="Coils"/>
    </source>
</evidence>
<name>A0ABR0E0L1_ZASCE</name>
<keyword evidence="4" id="KW-1185">Reference proteome</keyword>
<evidence type="ECO:0000313" key="4">
    <source>
        <dbReference type="Proteomes" id="UP001305779"/>
    </source>
</evidence>
<keyword evidence="1" id="KW-0175">Coiled coil</keyword>
<comment type="caution">
    <text evidence="3">The sequence shown here is derived from an EMBL/GenBank/DDBJ whole genome shotgun (WGS) entry which is preliminary data.</text>
</comment>
<feature type="region of interest" description="Disordered" evidence="2">
    <location>
        <begin position="1"/>
        <end position="60"/>
    </location>
</feature>
<feature type="compositionally biased region" description="Low complexity" evidence="2">
    <location>
        <begin position="1"/>
        <end position="13"/>
    </location>
</feature>
<reference evidence="3 4" key="1">
    <citation type="journal article" date="2023" name="G3 (Bethesda)">
        <title>A chromosome-level genome assembly of Zasmidium syzygii isolated from banana leaves.</title>
        <authorList>
            <person name="van Westerhoven A.C."/>
            <person name="Mehrabi R."/>
            <person name="Talebi R."/>
            <person name="Steentjes M.B.F."/>
            <person name="Corcolon B."/>
            <person name="Chong P.A."/>
            <person name="Kema G.H.J."/>
            <person name="Seidl M.F."/>
        </authorList>
    </citation>
    <scope>NUCLEOTIDE SEQUENCE [LARGE SCALE GENOMIC DNA]</scope>
    <source>
        <strain evidence="3 4">P124</strain>
    </source>
</reference>